<evidence type="ECO:0000256" key="1">
    <source>
        <dbReference type="ARBA" id="ARBA00022679"/>
    </source>
</evidence>
<evidence type="ECO:0000259" key="4">
    <source>
        <dbReference type="SMART" id="SM00065"/>
    </source>
</evidence>
<comment type="caution">
    <text evidence="5">The sequence shown here is derived from an EMBL/GenBank/DDBJ whole genome shotgun (WGS) entry which is preliminary data.</text>
</comment>
<dbReference type="SUPFAM" id="SSF55781">
    <property type="entry name" value="GAF domain-like"/>
    <property type="match status" value="2"/>
</dbReference>
<dbReference type="CDD" id="cd16917">
    <property type="entry name" value="HATPase_UhpB-NarQ-NarX-like"/>
    <property type="match status" value="1"/>
</dbReference>
<dbReference type="Pfam" id="PF07730">
    <property type="entry name" value="HisKA_3"/>
    <property type="match status" value="1"/>
</dbReference>
<feature type="domain" description="GAF" evidence="4">
    <location>
        <begin position="187"/>
        <end position="334"/>
    </location>
</feature>
<dbReference type="AlphaFoldDB" id="A0A4Q2T5Q7"/>
<evidence type="ECO:0000313" key="6">
    <source>
        <dbReference type="Proteomes" id="UP000291101"/>
    </source>
</evidence>
<dbReference type="SMART" id="SM00065">
    <property type="entry name" value="GAF"/>
    <property type="match status" value="2"/>
</dbReference>
<dbReference type="Pfam" id="PF02518">
    <property type="entry name" value="HATPase_c"/>
    <property type="match status" value="1"/>
</dbReference>
<dbReference type="OrthoDB" id="5241249at2"/>
<dbReference type="PANTHER" id="PTHR24421">
    <property type="entry name" value="NITRATE/NITRITE SENSOR PROTEIN NARX-RELATED"/>
    <property type="match status" value="1"/>
</dbReference>
<dbReference type="Gene3D" id="3.30.450.40">
    <property type="match status" value="2"/>
</dbReference>
<reference evidence="5 6" key="1">
    <citation type="submission" date="2019-01" db="EMBL/GenBank/DDBJ databases">
        <title>Novel species of Nocardioides.</title>
        <authorList>
            <person name="Liu Q."/>
            <person name="X Y.-H."/>
        </authorList>
    </citation>
    <scope>NUCLEOTIDE SEQUENCE [LARGE SCALE GENOMIC DNA]</scope>
    <source>
        <strain evidence="5 6">HLT2-9</strain>
    </source>
</reference>
<dbReference type="Pfam" id="PF13185">
    <property type="entry name" value="GAF_2"/>
    <property type="match status" value="2"/>
</dbReference>
<evidence type="ECO:0000256" key="2">
    <source>
        <dbReference type="ARBA" id="ARBA00022777"/>
    </source>
</evidence>
<dbReference type="GO" id="GO:0046983">
    <property type="term" value="F:protein dimerization activity"/>
    <property type="evidence" value="ECO:0007669"/>
    <property type="project" value="InterPro"/>
</dbReference>
<organism evidence="5 6">
    <name type="scientific">Nocardioides zhouii</name>
    <dbReference type="NCBI Taxonomy" id="1168729"/>
    <lineage>
        <taxon>Bacteria</taxon>
        <taxon>Bacillati</taxon>
        <taxon>Actinomycetota</taxon>
        <taxon>Actinomycetes</taxon>
        <taxon>Propionibacteriales</taxon>
        <taxon>Nocardioidaceae</taxon>
        <taxon>Nocardioides</taxon>
    </lineage>
</organism>
<dbReference type="InterPro" id="IPR003594">
    <property type="entry name" value="HATPase_dom"/>
</dbReference>
<dbReference type="GO" id="GO:0016020">
    <property type="term" value="C:membrane"/>
    <property type="evidence" value="ECO:0007669"/>
    <property type="project" value="InterPro"/>
</dbReference>
<dbReference type="GO" id="GO:0000155">
    <property type="term" value="F:phosphorelay sensor kinase activity"/>
    <property type="evidence" value="ECO:0007669"/>
    <property type="project" value="InterPro"/>
</dbReference>
<keyword evidence="2" id="KW-0418">Kinase</keyword>
<dbReference type="InterPro" id="IPR011712">
    <property type="entry name" value="Sig_transdc_His_kin_sub3_dim/P"/>
</dbReference>
<name>A0A4Q2T5Q7_9ACTN</name>
<dbReference type="SUPFAM" id="SSF55874">
    <property type="entry name" value="ATPase domain of HSP90 chaperone/DNA topoisomerase II/histidine kinase"/>
    <property type="match status" value="1"/>
</dbReference>
<proteinExistence type="predicted"/>
<dbReference type="Gene3D" id="1.20.5.1930">
    <property type="match status" value="1"/>
</dbReference>
<accession>A0A4Q2T5Q7</accession>
<evidence type="ECO:0000256" key="3">
    <source>
        <dbReference type="ARBA" id="ARBA00023012"/>
    </source>
</evidence>
<keyword evidence="6" id="KW-1185">Reference proteome</keyword>
<keyword evidence="1" id="KW-0808">Transferase</keyword>
<dbReference type="InterPro" id="IPR036890">
    <property type="entry name" value="HATPase_C_sf"/>
</dbReference>
<gene>
    <name evidence="5" type="ORF">EUA94_05835</name>
</gene>
<feature type="domain" description="GAF" evidence="4">
    <location>
        <begin position="21"/>
        <end position="167"/>
    </location>
</feature>
<sequence length="544" mass="57803">MPEFRLQRLLEANRLAVEHLDLPTALRQIVEAALDLVGADFGAIGVLGSDGKLAEFIHVGMDAETVRRIGSPPAGLGLLGTLIAEPRPVRLADMSGDARSVGFPPHHPPMNSFLGVPLEVRDEIFGHLYLADLRFDAFSAADQELVEALAATAGVAISHARLFEEATRRGQWTAATSRITRDLLTNDDVDALQLIAETVLGLADADLVAVVVADGEGRADTELVVDRAAGRNGGRVLGSVLPPDTLVHRCLASRRPQLVEQLGAAPMSTLLSPEHLGPAMAVPLPAGDGVRGCLFVLRSDGASVFTEFDLDVVASFAGQATLALDRADARLDRARAASLEDRDRIARDLHDHVVQRLFAAGLNIQSVCAMLGPGVAFDRLTDQVDEIDATIRQIRSTIFGLHATRHRAVGTRAMILEVITAATATLPGPPEVSFRGPIDLLVTRGLRDDVVAVVREALTNVGRHASAERVEIFVAADSKQVEVEVLDDGKGMVEGSVLSGLSNLRARAEALDGTFEMAARPGPGTRLCWTAPLPPPGSDREDAA</sequence>
<dbReference type="EMBL" id="SDWV01000004">
    <property type="protein sequence ID" value="RYC13383.1"/>
    <property type="molecule type" value="Genomic_DNA"/>
</dbReference>
<dbReference type="InterPro" id="IPR003018">
    <property type="entry name" value="GAF"/>
</dbReference>
<dbReference type="InterPro" id="IPR050482">
    <property type="entry name" value="Sensor_HK_TwoCompSys"/>
</dbReference>
<dbReference type="Proteomes" id="UP000291101">
    <property type="component" value="Unassembled WGS sequence"/>
</dbReference>
<dbReference type="Gene3D" id="3.30.565.10">
    <property type="entry name" value="Histidine kinase-like ATPase, C-terminal domain"/>
    <property type="match status" value="1"/>
</dbReference>
<protein>
    <submittedName>
        <fullName evidence="5">GAF domain-containing protein</fullName>
    </submittedName>
</protein>
<keyword evidence="3" id="KW-0902">Two-component regulatory system</keyword>
<dbReference type="PANTHER" id="PTHR24421:SF56">
    <property type="entry name" value="OXYGEN SENSOR HISTIDINE KINASE RESPONSE REGULATOR DOST"/>
    <property type="match status" value="1"/>
</dbReference>
<dbReference type="InterPro" id="IPR029016">
    <property type="entry name" value="GAF-like_dom_sf"/>
</dbReference>
<evidence type="ECO:0000313" key="5">
    <source>
        <dbReference type="EMBL" id="RYC13383.1"/>
    </source>
</evidence>